<feature type="domain" description="Knr4/Smi1-like" evidence="1">
    <location>
        <begin position="19"/>
        <end position="141"/>
    </location>
</feature>
<reference evidence="2 3" key="1">
    <citation type="submission" date="2024-02" db="EMBL/GenBank/DDBJ databases">
        <title>Rhodopirellula caenicola NBRC 110016.</title>
        <authorList>
            <person name="Ichikawa N."/>
            <person name="Katano-Makiyama Y."/>
            <person name="Hidaka K."/>
        </authorList>
    </citation>
    <scope>NUCLEOTIDE SEQUENCE [LARGE SCALE GENOMIC DNA]</scope>
    <source>
        <strain evidence="2 3">NBRC 110016</strain>
    </source>
</reference>
<dbReference type="InterPro" id="IPR018958">
    <property type="entry name" value="Knr4/Smi1-like_dom"/>
</dbReference>
<proteinExistence type="predicted"/>
<dbReference type="Proteomes" id="UP001416858">
    <property type="component" value="Unassembled WGS sequence"/>
</dbReference>
<comment type="caution">
    <text evidence="2">The sequence shown here is derived from an EMBL/GenBank/DDBJ whole genome shotgun (WGS) entry which is preliminary data.</text>
</comment>
<organism evidence="2 3">
    <name type="scientific">Novipirellula caenicola</name>
    <dbReference type="NCBI Taxonomy" id="1536901"/>
    <lineage>
        <taxon>Bacteria</taxon>
        <taxon>Pseudomonadati</taxon>
        <taxon>Planctomycetota</taxon>
        <taxon>Planctomycetia</taxon>
        <taxon>Pirellulales</taxon>
        <taxon>Pirellulaceae</taxon>
        <taxon>Novipirellula</taxon>
    </lineage>
</organism>
<dbReference type="SMART" id="SM00860">
    <property type="entry name" value="SMI1_KNR4"/>
    <property type="match status" value="1"/>
</dbReference>
<dbReference type="Gene3D" id="3.40.1580.10">
    <property type="entry name" value="SMI1/KNR4-like"/>
    <property type="match status" value="1"/>
</dbReference>
<evidence type="ECO:0000313" key="2">
    <source>
        <dbReference type="EMBL" id="GAA5510931.1"/>
    </source>
</evidence>
<sequence>MQYKDLITATYGETDFNPPVSASALAEFIQRNGAIPDELSDLLRETDGAPVGDMVSIFSVESRDGYTFQSVIDEWEDAEYQQLYPNSQDLFFFAGDGMGGFFGYRRNTDGDDSFGLICYWDHETDTIQELAEQGLDGFIRTCEQYIE</sequence>
<evidence type="ECO:0000313" key="3">
    <source>
        <dbReference type="Proteomes" id="UP001416858"/>
    </source>
</evidence>
<name>A0ABP9W0L7_9BACT</name>
<evidence type="ECO:0000259" key="1">
    <source>
        <dbReference type="SMART" id="SM00860"/>
    </source>
</evidence>
<dbReference type="EMBL" id="BAABRO010000030">
    <property type="protein sequence ID" value="GAA5510931.1"/>
    <property type="molecule type" value="Genomic_DNA"/>
</dbReference>
<dbReference type="Pfam" id="PF09346">
    <property type="entry name" value="SMI1_KNR4"/>
    <property type="match status" value="1"/>
</dbReference>
<accession>A0ABP9W0L7</accession>
<dbReference type="RefSeq" id="WP_345689252.1">
    <property type="nucleotide sequence ID" value="NZ_BAABRO010000030.1"/>
</dbReference>
<protein>
    <recommendedName>
        <fullName evidence="1">Knr4/Smi1-like domain-containing protein</fullName>
    </recommendedName>
</protein>
<dbReference type="InterPro" id="IPR037883">
    <property type="entry name" value="Knr4/Smi1-like_sf"/>
</dbReference>
<gene>
    <name evidence="2" type="ORF">Rcae01_06443</name>
</gene>
<dbReference type="SUPFAM" id="SSF160631">
    <property type="entry name" value="SMI1/KNR4-like"/>
    <property type="match status" value="1"/>
</dbReference>
<keyword evidence="3" id="KW-1185">Reference proteome</keyword>